<evidence type="ECO:0000256" key="1">
    <source>
        <dbReference type="ARBA" id="ARBA00022679"/>
    </source>
</evidence>
<sequence length="166" mass="18621">MIKLVRIEAQSAQTYKAIRLAALKQDPLSFGSTYEREVSFSDKEWLTRASSLDGEDRVGFFALEDEEAFGLVVCFRDNKDPTVGDVISMWVAPIARRRGVGSDLLKAIRHWAQERGIQTLRLLVTSLNASGISFYERNGFVRTGKTAPYPHTPDIFEIEMTLSTCG</sequence>
<accession>A0ABW8IU18</accession>
<dbReference type="Pfam" id="PF00583">
    <property type="entry name" value="Acetyltransf_1"/>
    <property type="match status" value="1"/>
</dbReference>
<dbReference type="Proteomes" id="UP001620405">
    <property type="component" value="Unassembled WGS sequence"/>
</dbReference>
<gene>
    <name evidence="4" type="ORF">ISP13_08065</name>
</gene>
<comment type="caution">
    <text evidence="4">The sequence shown here is derived from an EMBL/GenBank/DDBJ whole genome shotgun (WGS) entry which is preliminary data.</text>
</comment>
<reference evidence="4 5" key="1">
    <citation type="submission" date="2020-10" db="EMBL/GenBank/DDBJ databases">
        <title>Phylogeny of dyella-like bacteria.</title>
        <authorList>
            <person name="Fu J."/>
        </authorList>
    </citation>
    <scope>NUCLEOTIDE SEQUENCE [LARGE SCALE GENOMIC DNA]</scope>
    <source>
        <strain evidence="4 5">DHOB07</strain>
    </source>
</reference>
<evidence type="ECO:0000259" key="3">
    <source>
        <dbReference type="PROSITE" id="PS51186"/>
    </source>
</evidence>
<dbReference type="InterPro" id="IPR016181">
    <property type="entry name" value="Acyl_CoA_acyltransferase"/>
</dbReference>
<proteinExistence type="predicted"/>
<name>A0ABW8IU18_9GAMM</name>
<dbReference type="PANTHER" id="PTHR43877">
    <property type="entry name" value="AMINOALKYLPHOSPHONATE N-ACETYLTRANSFERASE-RELATED-RELATED"/>
    <property type="match status" value="1"/>
</dbReference>
<keyword evidence="5" id="KW-1185">Reference proteome</keyword>
<dbReference type="EMBL" id="JADIKG010000011">
    <property type="protein sequence ID" value="MFK2873487.1"/>
    <property type="molecule type" value="Genomic_DNA"/>
</dbReference>
<keyword evidence="2" id="KW-0012">Acyltransferase</keyword>
<dbReference type="Gene3D" id="3.40.630.30">
    <property type="match status" value="1"/>
</dbReference>
<evidence type="ECO:0000313" key="5">
    <source>
        <dbReference type="Proteomes" id="UP001620405"/>
    </source>
</evidence>
<dbReference type="InterPro" id="IPR000182">
    <property type="entry name" value="GNAT_dom"/>
</dbReference>
<protein>
    <submittedName>
        <fullName evidence="4">GNAT family N-acetyltransferase</fullName>
    </submittedName>
</protein>
<dbReference type="RefSeq" id="WP_284397325.1">
    <property type="nucleotide sequence ID" value="NZ_BSNQ01000003.1"/>
</dbReference>
<feature type="domain" description="N-acetyltransferase" evidence="3">
    <location>
        <begin position="2"/>
        <end position="165"/>
    </location>
</feature>
<evidence type="ECO:0000313" key="4">
    <source>
        <dbReference type="EMBL" id="MFK2873487.1"/>
    </source>
</evidence>
<dbReference type="InterPro" id="IPR050832">
    <property type="entry name" value="Bact_Acetyltransf"/>
</dbReference>
<organism evidence="4 5">
    <name type="scientific">Dyella lipolytica</name>
    <dbReference type="NCBI Taxonomy" id="1867835"/>
    <lineage>
        <taxon>Bacteria</taxon>
        <taxon>Pseudomonadati</taxon>
        <taxon>Pseudomonadota</taxon>
        <taxon>Gammaproteobacteria</taxon>
        <taxon>Lysobacterales</taxon>
        <taxon>Rhodanobacteraceae</taxon>
        <taxon>Dyella</taxon>
    </lineage>
</organism>
<dbReference type="SUPFAM" id="SSF55729">
    <property type="entry name" value="Acyl-CoA N-acyltransferases (Nat)"/>
    <property type="match status" value="1"/>
</dbReference>
<keyword evidence="1" id="KW-0808">Transferase</keyword>
<dbReference type="PROSITE" id="PS51186">
    <property type="entry name" value="GNAT"/>
    <property type="match status" value="1"/>
</dbReference>
<evidence type="ECO:0000256" key="2">
    <source>
        <dbReference type="ARBA" id="ARBA00023315"/>
    </source>
</evidence>
<dbReference type="CDD" id="cd04301">
    <property type="entry name" value="NAT_SF"/>
    <property type="match status" value="1"/>
</dbReference>
<dbReference type="PANTHER" id="PTHR43877:SF5">
    <property type="entry name" value="BLL8307 PROTEIN"/>
    <property type="match status" value="1"/>
</dbReference>